<dbReference type="EMBL" id="AP018365">
    <property type="protein sequence ID" value="BBA95444.1"/>
    <property type="molecule type" value="Genomic_DNA"/>
</dbReference>
<proteinExistence type="predicted"/>
<evidence type="ECO:0000256" key="5">
    <source>
        <dbReference type="SAM" id="MobiDB-lite"/>
    </source>
</evidence>
<evidence type="ECO:0000256" key="1">
    <source>
        <dbReference type="ARBA" id="ARBA00023015"/>
    </source>
</evidence>
<keyword evidence="4" id="KW-0804">Transcription</keyword>
<evidence type="ECO:0000313" key="8">
    <source>
        <dbReference type="Proteomes" id="UP000595703"/>
    </source>
</evidence>
<dbReference type="NCBIfam" id="TIGR02980">
    <property type="entry name" value="SigBFG"/>
    <property type="match status" value="1"/>
</dbReference>
<feature type="domain" description="RNA polymerase sigma-70" evidence="6">
    <location>
        <begin position="97"/>
        <end position="110"/>
    </location>
</feature>
<dbReference type="Pfam" id="PF04542">
    <property type="entry name" value="Sigma70_r2"/>
    <property type="match status" value="1"/>
</dbReference>
<dbReference type="Gene3D" id="1.20.120.1810">
    <property type="match status" value="1"/>
</dbReference>
<dbReference type="PANTHER" id="PTHR30385:SF4">
    <property type="entry name" value="RNA POLYMERASE SIGMA-E FACTOR"/>
    <property type="match status" value="1"/>
</dbReference>
<reference evidence="7 8" key="4">
    <citation type="journal article" date="2020" name="Sci. Rep.">
        <title>beta-carboline chemical signals induce reveromycin production through a LuxR family regulator in Streptomyces sp. SN-593.</title>
        <authorList>
            <person name="Panthee S."/>
            <person name="Kito N."/>
            <person name="Hayashi T."/>
            <person name="Shimizu T."/>
            <person name="Ishikawa J."/>
            <person name="Hamamoto H."/>
            <person name="Osada H."/>
            <person name="Takahashi S."/>
        </authorList>
    </citation>
    <scope>NUCLEOTIDE SEQUENCE [LARGE SCALE GENOMIC DNA]</scope>
    <source>
        <strain evidence="7 8">SN-593</strain>
    </source>
</reference>
<dbReference type="GO" id="GO:0003677">
    <property type="term" value="F:DNA binding"/>
    <property type="evidence" value="ECO:0007669"/>
    <property type="project" value="UniProtKB-KW"/>
</dbReference>
<dbReference type="PRINTS" id="PR00046">
    <property type="entry name" value="SIGMA70FCT"/>
</dbReference>
<dbReference type="SUPFAM" id="SSF88946">
    <property type="entry name" value="Sigma2 domain of RNA polymerase sigma factors"/>
    <property type="match status" value="1"/>
</dbReference>
<dbReference type="InterPro" id="IPR007627">
    <property type="entry name" value="RNA_pol_sigma70_r2"/>
</dbReference>
<dbReference type="InterPro" id="IPR007624">
    <property type="entry name" value="RNA_pol_sigma70_r3"/>
</dbReference>
<organism evidence="7 8">
    <name type="scientific">Actinacidiphila reveromycinica</name>
    <dbReference type="NCBI Taxonomy" id="659352"/>
    <lineage>
        <taxon>Bacteria</taxon>
        <taxon>Bacillati</taxon>
        <taxon>Actinomycetota</taxon>
        <taxon>Actinomycetes</taxon>
        <taxon>Kitasatosporales</taxon>
        <taxon>Streptomycetaceae</taxon>
        <taxon>Actinacidiphila</taxon>
    </lineage>
</organism>
<dbReference type="Pfam" id="PF04539">
    <property type="entry name" value="Sigma70_r3"/>
    <property type="match status" value="1"/>
</dbReference>
<dbReference type="InterPro" id="IPR007630">
    <property type="entry name" value="RNA_pol_sigma70_r4"/>
</dbReference>
<dbReference type="NCBIfam" id="TIGR02937">
    <property type="entry name" value="sigma70-ECF"/>
    <property type="match status" value="1"/>
</dbReference>
<keyword evidence="2" id="KW-0731">Sigma factor</keyword>
<name>A0A7U3UMU3_9ACTN</name>
<dbReference type="InterPro" id="IPR014322">
    <property type="entry name" value="RNA_pol_sigma-B/F/G"/>
</dbReference>
<keyword evidence="1" id="KW-0805">Transcription regulation</keyword>
<dbReference type="PROSITE" id="PS00715">
    <property type="entry name" value="SIGMA70_1"/>
    <property type="match status" value="1"/>
</dbReference>
<reference evidence="7 8" key="3">
    <citation type="journal article" date="2011" name="Nat. Chem. Biol.">
        <title>Reveromycin A biosynthesis uses RevG and RevJ for stereospecific spiroacetal formation.</title>
        <authorList>
            <person name="Takahashi S."/>
            <person name="Toyoda A."/>
            <person name="Sekiyama Y."/>
            <person name="Takagi H."/>
            <person name="Nogawa T."/>
            <person name="Uramoto M."/>
            <person name="Suzuki R."/>
            <person name="Koshino H."/>
            <person name="Kumano T."/>
            <person name="Panthee S."/>
            <person name="Dairi T."/>
            <person name="Ishikawa J."/>
            <person name="Ikeda H."/>
            <person name="Sakaki Y."/>
            <person name="Osada H."/>
        </authorList>
    </citation>
    <scope>NUCLEOTIDE SEQUENCE [LARGE SCALE GENOMIC DNA]</scope>
    <source>
        <strain evidence="7 8">SN-593</strain>
    </source>
</reference>
<sequence length="301" mass="33167">MTMTTAARQEPLTPVPAAADRPGPRSTAGLPAVDNPGALPPKDARALTGIFFARLDELEEGTWEYQYVRNTLIEMNQSLVQFAARPFRHRGGDDAEDVFQVGMVGLIKAVDRFDPSREVMFPTFALPYIRGEIKRHLRDATWAVHVPRRMQELRVELAKAKEDLENDLGAAPSVSQLARRMGLEESEVVQATTAANGYSTASLDAVFDGGTTGGSRSGHRSPAETLGALDPAVELFENCHSLAPALRELTERELCLLRLRFGEERTQQQIGDELGCSQMHVSRQLSRIYLKLRTSLLADPA</sequence>
<accession>A0A7U3UMU3</accession>
<dbReference type="InterPro" id="IPR013325">
    <property type="entry name" value="RNA_pol_sigma_r2"/>
</dbReference>
<dbReference type="KEGG" id="arev:RVR_299"/>
<dbReference type="GO" id="GO:0016987">
    <property type="term" value="F:sigma factor activity"/>
    <property type="evidence" value="ECO:0007669"/>
    <property type="project" value="UniProtKB-KW"/>
</dbReference>
<dbReference type="AlphaFoldDB" id="A0A7U3UMU3"/>
<reference evidence="7 8" key="2">
    <citation type="journal article" date="2011" name="J. Antibiot.">
        <title>Furaquinocins I and J: novel polyketide isoprenoid hybrid compounds from Streptomyces reveromyceticus SN-593.</title>
        <authorList>
            <person name="Panthee S."/>
            <person name="Takahashi S."/>
            <person name="Takagi H."/>
            <person name="Nogawa T."/>
            <person name="Oowada E."/>
            <person name="Uramoto M."/>
            <person name="Osada H."/>
        </authorList>
    </citation>
    <scope>NUCLEOTIDE SEQUENCE [LARGE SCALE GENOMIC DNA]</scope>
    <source>
        <strain evidence="7 8">SN-593</strain>
    </source>
</reference>
<dbReference type="InterPro" id="IPR000943">
    <property type="entry name" value="RNA_pol_sigma70"/>
</dbReference>
<dbReference type="Gene3D" id="1.20.140.160">
    <property type="match status" value="1"/>
</dbReference>
<gene>
    <name evidence="7" type="ORF">RVR_299</name>
</gene>
<evidence type="ECO:0000256" key="3">
    <source>
        <dbReference type="ARBA" id="ARBA00023125"/>
    </source>
</evidence>
<evidence type="ECO:0000256" key="4">
    <source>
        <dbReference type="ARBA" id="ARBA00023163"/>
    </source>
</evidence>
<dbReference type="Pfam" id="PF04545">
    <property type="entry name" value="Sigma70_r4"/>
    <property type="match status" value="1"/>
</dbReference>
<evidence type="ECO:0000313" key="7">
    <source>
        <dbReference type="EMBL" id="BBA95444.1"/>
    </source>
</evidence>
<keyword evidence="3" id="KW-0238">DNA-binding</keyword>
<dbReference type="InterPro" id="IPR013324">
    <property type="entry name" value="RNA_pol_sigma_r3/r4-like"/>
</dbReference>
<dbReference type="SUPFAM" id="SSF88659">
    <property type="entry name" value="Sigma3 and sigma4 domains of RNA polymerase sigma factors"/>
    <property type="match status" value="2"/>
</dbReference>
<evidence type="ECO:0000259" key="6">
    <source>
        <dbReference type="PROSITE" id="PS00715"/>
    </source>
</evidence>
<dbReference type="GO" id="GO:0006352">
    <property type="term" value="P:DNA-templated transcription initiation"/>
    <property type="evidence" value="ECO:0007669"/>
    <property type="project" value="InterPro"/>
</dbReference>
<feature type="region of interest" description="Disordered" evidence="5">
    <location>
        <begin position="1"/>
        <end position="40"/>
    </location>
</feature>
<dbReference type="CDD" id="cd06171">
    <property type="entry name" value="Sigma70_r4"/>
    <property type="match status" value="1"/>
</dbReference>
<protein>
    <submittedName>
        <fullName evidence="7">Putative RNA polymerase sigma factor</fullName>
    </submittedName>
</protein>
<dbReference type="Proteomes" id="UP000595703">
    <property type="component" value="Chromosome"/>
</dbReference>
<keyword evidence="8" id="KW-1185">Reference proteome</keyword>
<evidence type="ECO:0000256" key="2">
    <source>
        <dbReference type="ARBA" id="ARBA00023082"/>
    </source>
</evidence>
<dbReference type="PANTHER" id="PTHR30385">
    <property type="entry name" value="SIGMA FACTOR F FLAGELLAR"/>
    <property type="match status" value="1"/>
</dbReference>
<dbReference type="InterPro" id="IPR014284">
    <property type="entry name" value="RNA_pol_sigma-70_dom"/>
</dbReference>
<reference evidence="7 8" key="1">
    <citation type="journal article" date="2010" name="J. Bacteriol.">
        <title>Biochemical characterization of a novel indole prenyltransferase from Streptomyces sp. SN-593.</title>
        <authorList>
            <person name="Takahashi S."/>
            <person name="Takagi H."/>
            <person name="Toyoda A."/>
            <person name="Uramoto M."/>
            <person name="Nogawa T."/>
            <person name="Ueki M."/>
            <person name="Sakaki Y."/>
            <person name="Osada H."/>
        </authorList>
    </citation>
    <scope>NUCLEOTIDE SEQUENCE [LARGE SCALE GENOMIC DNA]</scope>
    <source>
        <strain evidence="7 8">SN-593</strain>
    </source>
</reference>